<accession>A0A1B1SEI8</accession>
<dbReference type="Pfam" id="PF25675">
    <property type="entry name" value="Phage_nozzle"/>
    <property type="match status" value="1"/>
</dbReference>
<keyword evidence="2" id="KW-1185">Reference proteome</keyword>
<evidence type="ECO:0000313" key="2">
    <source>
        <dbReference type="Proteomes" id="UP000203308"/>
    </source>
</evidence>
<protein>
    <recommendedName>
        <fullName evidence="3">Tail tubular protein B</fullName>
    </recommendedName>
</protein>
<dbReference type="PROSITE" id="PS50890">
    <property type="entry name" value="PUA"/>
    <property type="match status" value="1"/>
</dbReference>
<organism evidence="1 2">
    <name type="scientific">Pseudomonas phage Andromeda</name>
    <dbReference type="NCBI Taxonomy" id="1873949"/>
    <lineage>
        <taxon>Viruses</taxon>
        <taxon>Duplodnaviria</taxon>
        <taxon>Heunggongvirae</taxon>
        <taxon>Uroviricota</taxon>
        <taxon>Caudoviricetes</taxon>
        <taxon>Autographivirales</taxon>
        <taxon>Autonotataviridae</taxon>
        <taxon>Bifseptvirus</taxon>
        <taxon>Bifseptvirus andromeda</taxon>
    </lineage>
</organism>
<sequence>MSKVTGSYESLIKGVSEQVAHQRFPGQVWEQVNMVSDPVRGLARRRGSVMVAEKVLPGVGDTAATRDDAAVYGEQSLYLGINEYSIMHRKRQMVAGSQMPPLVVFDKTGGKLLNVSMAADDAKMTEYGQSGFNSITAVGNLVLLAPRGHASTYTSVDQVTTGPTANSVAGWVKGGSYSRTYTLSAKRASDGAVFTVQYTTPTSYYPGILDTSDIPATNPDGTPNKDYQKLVNDRVYAYQKAVNQWIGTSAAAIQPQAIAQSLNALIEAHLPGSHGVIGSTIIIDGATSISCDDGGDGSQFIGVGRTVKQASDLTTVHRTGKVVKIKPTNGTGKAYYVKAVAKDGTTVGWTQVIWEECPGVLITPILVCAVGAVKNGTFYVASTPAKLAALAAINVPPWAPSSSGDLDSQSLPAFLDREINYIRMFQDRLIIVAGATVFMSRSGDYFNFFRTGALNIQDNDPIEVYALGSEDDVITAGTLLDRNLILFGKQWQYAVPGRDAIVPQNAFVAVQSGYRDSNTCPPESSGNLIFFGQKREGKLTIQQMQTGAYADTLDAFEITQQLNKYLVGQPLQIEAVTSPSALFIRTDAERNGVWVYSYLDAQNNTERLFDSWSKWQFNKELGNIVAMTTKDGDLYITTLRATTQAMYLVTDRFTLNTDVPDAHIDSMRPWLAIGTAGEAINQGQFRGAYNKNSGRYWLQGDVMGGGRLAALREQIGTDQDANLNIGAAFDSYVVLTNPYIRDKDGKAILDGRLTLGNMNVTTFESSAMDVSICDLVDADNTQYQETLRWVARNANDWVLNTQQVADTASVVVGVYKEVRDCKVKLAGRSWLPLTLSAIEWQGQFFTRRRA</sequence>
<dbReference type="OrthoDB" id="780at10239"/>
<dbReference type="InterPro" id="IPR058003">
    <property type="entry name" value="Phage_gp12"/>
</dbReference>
<dbReference type="Proteomes" id="UP000203308">
    <property type="component" value="Segment"/>
</dbReference>
<evidence type="ECO:0008006" key="3">
    <source>
        <dbReference type="Google" id="ProtNLM"/>
    </source>
</evidence>
<name>A0A1B1SEI8_9CAUD</name>
<dbReference type="RefSeq" id="YP_009279556.1">
    <property type="nucleotide sequence ID" value="NC_031014.1"/>
</dbReference>
<reference evidence="1 2" key="1">
    <citation type="submission" date="2016-06" db="EMBL/GenBank/DDBJ databases">
        <title>Genomic analysis of Andromeda: A phiKMVlikevirus infecting Pseudomonas syringae.</title>
        <authorList>
            <person name="Magill D.J."/>
            <person name="Krylov V.N."/>
            <person name="McGrath J.W."/>
            <person name="Allen C.C.R."/>
            <person name="Quinn J.P."/>
            <person name="Kulakov L.A."/>
        </authorList>
    </citation>
    <scope>NUCLEOTIDE SEQUENCE [LARGE SCALE GENOMIC DNA]</scope>
</reference>
<dbReference type="EMBL" id="KX458241">
    <property type="protein sequence ID" value="ANU79109.1"/>
    <property type="molecule type" value="Genomic_DNA"/>
</dbReference>
<dbReference type="KEGG" id="vg:29062545"/>
<gene>
    <name evidence="1" type="ORF">Andromeda_34</name>
</gene>
<dbReference type="GeneID" id="29062545"/>
<evidence type="ECO:0000313" key="1">
    <source>
        <dbReference type="EMBL" id="ANU79109.1"/>
    </source>
</evidence>
<proteinExistence type="predicted"/>